<comment type="caution">
    <text evidence="2">The sequence shown here is derived from an EMBL/GenBank/DDBJ whole genome shotgun (WGS) entry which is preliminary data.</text>
</comment>
<accession>A0AAD9Z4C3</accession>
<organism evidence="2 3">
    <name type="scientific">Lepraria neglecta</name>
    <dbReference type="NCBI Taxonomy" id="209136"/>
    <lineage>
        <taxon>Eukaryota</taxon>
        <taxon>Fungi</taxon>
        <taxon>Dikarya</taxon>
        <taxon>Ascomycota</taxon>
        <taxon>Pezizomycotina</taxon>
        <taxon>Lecanoromycetes</taxon>
        <taxon>OSLEUM clade</taxon>
        <taxon>Lecanoromycetidae</taxon>
        <taxon>Lecanorales</taxon>
        <taxon>Lecanorineae</taxon>
        <taxon>Stereocaulaceae</taxon>
        <taxon>Lepraria</taxon>
    </lineage>
</organism>
<feature type="region of interest" description="Disordered" evidence="1">
    <location>
        <begin position="56"/>
        <end position="132"/>
    </location>
</feature>
<feature type="compositionally biased region" description="Low complexity" evidence="1">
    <location>
        <begin position="61"/>
        <end position="74"/>
    </location>
</feature>
<feature type="region of interest" description="Disordered" evidence="1">
    <location>
        <begin position="1"/>
        <end position="36"/>
    </location>
</feature>
<evidence type="ECO:0000313" key="3">
    <source>
        <dbReference type="Proteomes" id="UP001276659"/>
    </source>
</evidence>
<protein>
    <submittedName>
        <fullName evidence="2">Uncharacterized protein</fullName>
    </submittedName>
</protein>
<feature type="compositionally biased region" description="Low complexity" evidence="1">
    <location>
        <begin position="112"/>
        <end position="126"/>
    </location>
</feature>
<keyword evidence="3" id="KW-1185">Reference proteome</keyword>
<reference evidence="2" key="1">
    <citation type="submission" date="2022-11" db="EMBL/GenBank/DDBJ databases">
        <title>Chromosomal genome sequence assembly and mating type (MAT) locus characterization of the leprose asexual lichenized fungus Lepraria neglecta (Nyl.) Erichsen.</title>
        <authorList>
            <person name="Allen J.L."/>
            <person name="Pfeffer B."/>
        </authorList>
    </citation>
    <scope>NUCLEOTIDE SEQUENCE</scope>
    <source>
        <strain evidence="2">Allen 5258</strain>
    </source>
</reference>
<evidence type="ECO:0000256" key="1">
    <source>
        <dbReference type="SAM" id="MobiDB-lite"/>
    </source>
</evidence>
<proteinExistence type="predicted"/>
<dbReference type="Proteomes" id="UP001276659">
    <property type="component" value="Unassembled WGS sequence"/>
</dbReference>
<sequence>MSMGSNKKLEVQPAEPKQVRRPYVSPPMANNQFTGGHNALTAATYGTFSLSQQKLLDEHSGSSGLKSSTTPSSPDSQGIPITHPLAPRPPQSKITTFSDQRQADSRAYDQHQPSASKQKAQQAPTSADRRVSVPPMWFREGHRVHLVREPIYGDYDPEQMMEDRTGMKERVFMERSSRDMIFLGQLFLHGAVIYRDDKTLEYAWQVDDDPRFEPATSRTLWSEGRLWALFHSLCHIGVDIERIRPEHVLIKDFARESGWEAFMLESKRIEHMIRLVHVWAVADEEQRRKQESHLLDIIFRFRQSLPDDLQQPSFREPTDSLWHCREFSTEIIGVCDKGFPTRALLEARLKDEHNVPEKCLYKVIQDDPEVEASAEAEYCSWFALDGN</sequence>
<name>A0AAD9Z4C3_9LECA</name>
<gene>
    <name evidence="2" type="ORF">OEA41_009472</name>
</gene>
<dbReference type="EMBL" id="JASNWA010000009">
    <property type="protein sequence ID" value="KAK3170087.1"/>
    <property type="molecule type" value="Genomic_DNA"/>
</dbReference>
<dbReference type="AlphaFoldDB" id="A0AAD9Z4C3"/>
<evidence type="ECO:0000313" key="2">
    <source>
        <dbReference type="EMBL" id="KAK3170087.1"/>
    </source>
</evidence>